<reference evidence="2 3" key="1">
    <citation type="journal article" date="2018" name="Biotechnol. Adv.">
        <title>Improved genomic resources and new bioinformatic workflow for the carcinogenic parasite Clonorchis sinensis: Biotechnological implications.</title>
        <authorList>
            <person name="Wang D."/>
            <person name="Korhonen P.K."/>
            <person name="Gasser R.B."/>
            <person name="Young N.D."/>
        </authorList>
    </citation>
    <scope>NUCLEOTIDE SEQUENCE [LARGE SCALE GENOMIC DNA]</scope>
    <source>
        <strain evidence="2">Cs-k2</strain>
    </source>
</reference>
<name>A0A419PVN9_CLOSI</name>
<feature type="non-terminal residue" evidence="2">
    <location>
        <position position="96"/>
    </location>
</feature>
<dbReference type="EMBL" id="NIRI02000010">
    <property type="protein sequence ID" value="KAG5454070.1"/>
    <property type="molecule type" value="Genomic_DNA"/>
</dbReference>
<protein>
    <submittedName>
        <fullName evidence="2">Uncharacterized protein</fullName>
    </submittedName>
</protein>
<evidence type="ECO:0000313" key="3">
    <source>
        <dbReference type="Proteomes" id="UP000286415"/>
    </source>
</evidence>
<dbReference type="Proteomes" id="UP000286415">
    <property type="component" value="Unassembled WGS sequence"/>
</dbReference>
<accession>A0A419PVN9</accession>
<keyword evidence="3" id="KW-1185">Reference proteome</keyword>
<reference evidence="2 3" key="2">
    <citation type="journal article" date="2021" name="Genomics">
        <title>High-quality reference genome for Clonorchis sinensis.</title>
        <authorList>
            <person name="Young N.D."/>
            <person name="Stroehlein A.J."/>
            <person name="Kinkar L."/>
            <person name="Wang T."/>
            <person name="Sohn W.M."/>
            <person name="Chang B.C.H."/>
            <person name="Kaur P."/>
            <person name="Weisz D."/>
            <person name="Dudchenko O."/>
            <person name="Aiden E.L."/>
            <person name="Korhonen P.K."/>
            <person name="Gasser R.B."/>
        </authorList>
    </citation>
    <scope>NUCLEOTIDE SEQUENCE [LARGE SCALE GENOMIC DNA]</scope>
    <source>
        <strain evidence="2">Cs-k2</strain>
    </source>
</reference>
<evidence type="ECO:0000313" key="2">
    <source>
        <dbReference type="EMBL" id="KAG5454070.1"/>
    </source>
</evidence>
<feature type="region of interest" description="Disordered" evidence="1">
    <location>
        <begin position="77"/>
        <end position="96"/>
    </location>
</feature>
<evidence type="ECO:0000256" key="1">
    <source>
        <dbReference type="SAM" id="MobiDB-lite"/>
    </source>
</evidence>
<proteinExistence type="predicted"/>
<gene>
    <name evidence="2" type="ORF">CSKR_114227</name>
</gene>
<sequence length="96" mass="11081">MWHKSKITGKLESVHQLLQVGENRFRAHQSIRLSIRLSIDRSNDRSSAYLDLRKVDGCSIAIKTANHFEQITLDRSEQLRSESKTDQTKSTVLEEL</sequence>
<dbReference type="InParanoid" id="A0A419PVN9"/>
<comment type="caution">
    <text evidence="2">The sequence shown here is derived from an EMBL/GenBank/DDBJ whole genome shotgun (WGS) entry which is preliminary data.</text>
</comment>
<organism evidence="2 3">
    <name type="scientific">Clonorchis sinensis</name>
    <name type="common">Chinese liver fluke</name>
    <dbReference type="NCBI Taxonomy" id="79923"/>
    <lineage>
        <taxon>Eukaryota</taxon>
        <taxon>Metazoa</taxon>
        <taxon>Spiralia</taxon>
        <taxon>Lophotrochozoa</taxon>
        <taxon>Platyhelminthes</taxon>
        <taxon>Trematoda</taxon>
        <taxon>Digenea</taxon>
        <taxon>Opisthorchiida</taxon>
        <taxon>Opisthorchiata</taxon>
        <taxon>Opisthorchiidae</taxon>
        <taxon>Clonorchis</taxon>
    </lineage>
</organism>
<dbReference type="AlphaFoldDB" id="A0A419PVN9"/>
<feature type="compositionally biased region" description="Basic and acidic residues" evidence="1">
    <location>
        <begin position="77"/>
        <end position="87"/>
    </location>
</feature>